<dbReference type="Gene3D" id="1.10.3210.10">
    <property type="entry name" value="Hypothetical protein af1432"/>
    <property type="match status" value="1"/>
</dbReference>
<dbReference type="EMBL" id="AP014568">
    <property type="protein sequence ID" value="BAO81990.1"/>
    <property type="molecule type" value="Genomic_DNA"/>
</dbReference>
<accession>A0A060NKW7</accession>
<evidence type="ECO:0000259" key="1">
    <source>
        <dbReference type="PROSITE" id="PS51833"/>
    </source>
</evidence>
<dbReference type="KEGG" id="cbaa:SRAA_2136"/>
<dbReference type="PANTHER" id="PTHR33525:SF6">
    <property type="entry name" value="HDOD DOMAIN-CONTAINING PROTEIN"/>
    <property type="match status" value="1"/>
</dbReference>
<dbReference type="AlphaFoldDB" id="A0A060NKW7"/>
<dbReference type="PANTHER" id="PTHR33525">
    <property type="match status" value="1"/>
</dbReference>
<dbReference type="InterPro" id="IPR013976">
    <property type="entry name" value="HDOD"/>
</dbReference>
<gene>
    <name evidence="2" type="ORF">SRAA_2136</name>
</gene>
<dbReference type="SUPFAM" id="SSF109604">
    <property type="entry name" value="HD-domain/PDEase-like"/>
    <property type="match status" value="1"/>
</dbReference>
<name>A0A060NKW7_9BURK</name>
<dbReference type="OrthoDB" id="9784953at2"/>
<dbReference type="InterPro" id="IPR052340">
    <property type="entry name" value="RNase_Y/CdgJ"/>
</dbReference>
<dbReference type="Proteomes" id="UP000067461">
    <property type="component" value="Chromosome"/>
</dbReference>
<dbReference type="Pfam" id="PF08668">
    <property type="entry name" value="HDOD"/>
    <property type="match status" value="1"/>
</dbReference>
<proteinExistence type="predicted"/>
<keyword evidence="3" id="KW-1185">Reference proteome</keyword>
<sequence length="288" mass="31418">MSQPLIDELERARRSGPVRDILIPPCPELLRQLQQAMAEAEPDLVEIDRIASSDVAMAAALMRHANSPLLALEHPVQTVGRAMTVLGLQAAVQLLSGFLTRRALPVHSPLLRHFWDTSTRRALACAHISRQLYDLDAGLAYSAGLFCHVGMPVMLGGLKGYGSTIAEALARRDRSFSQTEEANHRTDHAVVGAIVARTWNLPPEVALAVRLHHDFSCLGDARIGAPVRQLVALLLVADYLVLQHEGVNAPADWARCGAACLAHLQIDAAEVEHWIDELHPVFEAVSLH</sequence>
<feature type="domain" description="HDOD" evidence="1">
    <location>
        <begin position="23"/>
        <end position="215"/>
    </location>
</feature>
<evidence type="ECO:0000313" key="2">
    <source>
        <dbReference type="EMBL" id="BAO81990.1"/>
    </source>
</evidence>
<dbReference type="STRING" id="1458425.SRAA_2136"/>
<protein>
    <submittedName>
        <fullName evidence="2">Predicted signal transduction protein</fullName>
    </submittedName>
</protein>
<evidence type="ECO:0000313" key="3">
    <source>
        <dbReference type="Proteomes" id="UP000067461"/>
    </source>
</evidence>
<organism evidence="2 3">
    <name type="scientific">Serpentinimonas raichei</name>
    <dbReference type="NCBI Taxonomy" id="1458425"/>
    <lineage>
        <taxon>Bacteria</taxon>
        <taxon>Pseudomonadati</taxon>
        <taxon>Pseudomonadota</taxon>
        <taxon>Betaproteobacteria</taxon>
        <taxon>Burkholderiales</taxon>
        <taxon>Comamonadaceae</taxon>
        <taxon>Serpentinimonas</taxon>
    </lineage>
</organism>
<reference evidence="2 3" key="1">
    <citation type="journal article" date="2014" name="Nat. Commun.">
        <title>Physiological and genomic features of highly alkaliphilic hydrogen-utilizing Betaproteobacteria from a continental serpentinizing site.</title>
        <authorList>
            <person name="Suzuki S."/>
            <person name="Kuenen J.G."/>
            <person name="Schipper K."/>
            <person name="van der Velde S."/>
            <person name="Ishii S."/>
            <person name="Wu A."/>
            <person name="Sorokin D.Y."/>
            <person name="Tenney A."/>
            <person name="Meng X.Y."/>
            <person name="Morrill P.L."/>
            <person name="Kamagata Y."/>
            <person name="Muyzer G."/>
            <person name="Nealson K.H."/>
        </authorList>
    </citation>
    <scope>NUCLEOTIDE SEQUENCE [LARGE SCALE GENOMIC DNA]</scope>
    <source>
        <strain evidence="2 3">A1</strain>
    </source>
</reference>
<dbReference type="HOGENOM" id="CLU_048246_2_1_4"/>
<dbReference type="RefSeq" id="WP_045532654.1">
    <property type="nucleotide sequence ID" value="NZ_AP014568.1"/>
</dbReference>
<dbReference type="PROSITE" id="PS51833">
    <property type="entry name" value="HDOD"/>
    <property type="match status" value="1"/>
</dbReference>